<keyword evidence="4 5" id="KW-0274">FAD</keyword>
<evidence type="ECO:0000259" key="7">
    <source>
        <dbReference type="PROSITE" id="PS00623"/>
    </source>
</evidence>
<comment type="similarity">
    <text evidence="2 6">Belongs to the GMC oxidoreductase family.</text>
</comment>
<evidence type="ECO:0000313" key="10">
    <source>
        <dbReference type="Proteomes" id="UP000540909"/>
    </source>
</evidence>
<dbReference type="InterPro" id="IPR000172">
    <property type="entry name" value="GMC_OxRdtase_N"/>
</dbReference>
<dbReference type="PROSITE" id="PS00623">
    <property type="entry name" value="GMC_OXRED_1"/>
    <property type="match status" value="1"/>
</dbReference>
<dbReference type="InterPro" id="IPR007867">
    <property type="entry name" value="GMC_OxRtase_C"/>
</dbReference>
<dbReference type="Gene3D" id="3.50.50.60">
    <property type="entry name" value="FAD/NAD(P)-binding domain"/>
    <property type="match status" value="1"/>
</dbReference>
<feature type="binding site" evidence="5">
    <location>
        <position position="256"/>
    </location>
    <ligand>
        <name>FAD</name>
        <dbReference type="ChEBI" id="CHEBI:57692"/>
    </ligand>
</feature>
<dbReference type="GO" id="GO:0016020">
    <property type="term" value="C:membrane"/>
    <property type="evidence" value="ECO:0007669"/>
    <property type="project" value="TreeGrafter"/>
</dbReference>
<evidence type="ECO:0000256" key="1">
    <source>
        <dbReference type="ARBA" id="ARBA00001974"/>
    </source>
</evidence>
<gene>
    <name evidence="9" type="ORF">GGD57_001312</name>
</gene>
<organism evidence="9 10">
    <name type="scientific">Rhizobium esperanzae</name>
    <dbReference type="NCBI Taxonomy" id="1967781"/>
    <lineage>
        <taxon>Bacteria</taxon>
        <taxon>Pseudomonadati</taxon>
        <taxon>Pseudomonadota</taxon>
        <taxon>Alphaproteobacteria</taxon>
        <taxon>Hyphomicrobiales</taxon>
        <taxon>Rhizobiaceae</taxon>
        <taxon>Rhizobium/Agrobacterium group</taxon>
        <taxon>Rhizobium</taxon>
    </lineage>
</organism>
<proteinExistence type="inferred from homology"/>
<evidence type="ECO:0000259" key="8">
    <source>
        <dbReference type="PROSITE" id="PS00624"/>
    </source>
</evidence>
<dbReference type="AlphaFoldDB" id="A0A7W6R183"/>
<dbReference type="RefSeq" id="WP_246713562.1">
    <property type="nucleotide sequence ID" value="NZ_JACIFY010000003.1"/>
</dbReference>
<dbReference type="GO" id="GO:0008812">
    <property type="term" value="F:choline dehydrogenase activity"/>
    <property type="evidence" value="ECO:0007669"/>
    <property type="project" value="UniProtKB-EC"/>
</dbReference>
<dbReference type="Proteomes" id="UP000540909">
    <property type="component" value="Unassembled WGS sequence"/>
</dbReference>
<dbReference type="Pfam" id="PF00732">
    <property type="entry name" value="GMC_oxred_N"/>
    <property type="match status" value="1"/>
</dbReference>
<dbReference type="EMBL" id="JACIFY010000003">
    <property type="protein sequence ID" value="MBB4234756.1"/>
    <property type="molecule type" value="Genomic_DNA"/>
</dbReference>
<reference evidence="9 10" key="1">
    <citation type="submission" date="2020-08" db="EMBL/GenBank/DDBJ databases">
        <title>Genomic Encyclopedia of Type Strains, Phase IV (KMG-V): Genome sequencing to study the core and pangenomes of soil and plant-associated prokaryotes.</title>
        <authorList>
            <person name="Whitman W."/>
        </authorList>
    </citation>
    <scope>NUCLEOTIDE SEQUENCE [LARGE SCALE GENOMIC DNA]</scope>
    <source>
        <strain evidence="9 10">SEMIA 4089</strain>
    </source>
</reference>
<dbReference type="PROSITE" id="PS00624">
    <property type="entry name" value="GMC_OXRED_2"/>
    <property type="match status" value="1"/>
</dbReference>
<evidence type="ECO:0000256" key="6">
    <source>
        <dbReference type="RuleBase" id="RU003968"/>
    </source>
</evidence>
<dbReference type="Pfam" id="PF05199">
    <property type="entry name" value="GMC_oxred_C"/>
    <property type="match status" value="1"/>
</dbReference>
<evidence type="ECO:0000313" key="9">
    <source>
        <dbReference type="EMBL" id="MBB4234756.1"/>
    </source>
</evidence>
<keyword evidence="9" id="KW-0560">Oxidoreductase</keyword>
<dbReference type="SUPFAM" id="SSF51905">
    <property type="entry name" value="FAD/NAD(P)-binding domain"/>
    <property type="match status" value="1"/>
</dbReference>
<evidence type="ECO:0000256" key="3">
    <source>
        <dbReference type="ARBA" id="ARBA00022630"/>
    </source>
</evidence>
<comment type="caution">
    <text evidence="9">The sequence shown here is derived from an EMBL/GenBank/DDBJ whole genome shotgun (WGS) entry which is preliminary data.</text>
</comment>
<dbReference type="InterPro" id="IPR036188">
    <property type="entry name" value="FAD/NAD-bd_sf"/>
</dbReference>
<dbReference type="PANTHER" id="PTHR11552:SF147">
    <property type="entry name" value="CHOLINE DEHYDROGENASE, MITOCHONDRIAL"/>
    <property type="match status" value="1"/>
</dbReference>
<feature type="domain" description="Glucose-methanol-choline oxidoreductase N-terminal" evidence="7">
    <location>
        <begin position="119"/>
        <end position="142"/>
    </location>
</feature>
<keyword evidence="3 6" id="KW-0285">Flavoprotein</keyword>
<evidence type="ECO:0000256" key="2">
    <source>
        <dbReference type="ARBA" id="ARBA00010790"/>
    </source>
</evidence>
<dbReference type="EC" id="1.1.99.1" evidence="9"/>
<protein>
    <submittedName>
        <fullName evidence="9">Choline dehydrogenase</fullName>
        <ecNumber evidence="9">1.1.99.1</ecNumber>
    </submittedName>
</protein>
<dbReference type="GO" id="GO:0050660">
    <property type="term" value="F:flavin adenine dinucleotide binding"/>
    <property type="evidence" value="ECO:0007669"/>
    <property type="project" value="InterPro"/>
</dbReference>
<feature type="domain" description="Glucose-methanol-choline oxidoreductase N-terminal" evidence="8">
    <location>
        <begin position="291"/>
        <end position="305"/>
    </location>
</feature>
<dbReference type="Gene3D" id="3.30.560.10">
    <property type="entry name" value="Glucose Oxidase, domain 3"/>
    <property type="match status" value="1"/>
</dbReference>
<name>A0A7W6R183_9HYPH</name>
<dbReference type="PIRSF" id="PIRSF000137">
    <property type="entry name" value="Alcohol_oxidase"/>
    <property type="match status" value="1"/>
</dbReference>
<sequence>MAFSLVLTEASYKLRHQPSRFANATTVTKMGKISTAPSRSSYDYVIIGSGSAGSVLAGRLSEEGKNRVLLLEAGPSDQHIHIRMPAALPLPLANDRFNWFYNSEPEPHLNNRIILEARGRVLGGSSSINGMNWVRGSPWDYDNWSAMGLEGWSYKEVLPYFRRAETSDKGSSAYRGGKGPMQIETCKADSPLYRAFIKAGEQAGYAYIEDHNAYRQEGIHITQRNVGHGIRWSSSQAYIHAQPARANLDVVIKAKVLKIEFEGKRAVRVRARIDGKHFSIGVDKEVLLAAGAINSPQLLLLSGIGDAEDLRKLSIPVVQDLPGVGRGLKDHVAAPVQYRATKPVSVVGKLTRFGKLKLGLQWLIAKKGLGATNFFEVGGFLRTNKKHPVPNVQLEFVPLIGEMQHGSVALENGFQYFFSLMRPKSEGRVWLASADPDVAPKFVFNFLEHEEDRKEAIEAVRAIRNIVAQSAWNDVRGEEVTPGKNVQSDEDILAFLRKEAGTNYHPCCSCRMGTDSMSVVDTHAKVHGIENLRVIDASIMPAIVSGNLNAPVIMMAEKLSDDILGKKLPNEVADYYLPAAE</sequence>
<evidence type="ECO:0000256" key="5">
    <source>
        <dbReference type="PIRSR" id="PIRSR000137-2"/>
    </source>
</evidence>
<dbReference type="SUPFAM" id="SSF54373">
    <property type="entry name" value="FAD-linked reductases, C-terminal domain"/>
    <property type="match status" value="1"/>
</dbReference>
<evidence type="ECO:0000256" key="4">
    <source>
        <dbReference type="ARBA" id="ARBA00022827"/>
    </source>
</evidence>
<accession>A0A7W6R183</accession>
<dbReference type="InterPro" id="IPR012132">
    <property type="entry name" value="GMC_OxRdtase"/>
</dbReference>
<feature type="binding site" evidence="5">
    <location>
        <position position="121"/>
    </location>
    <ligand>
        <name>FAD</name>
        <dbReference type="ChEBI" id="CHEBI:57692"/>
    </ligand>
</feature>
<dbReference type="GO" id="GO:0019285">
    <property type="term" value="P:glycine betaine biosynthetic process from choline"/>
    <property type="evidence" value="ECO:0007669"/>
    <property type="project" value="TreeGrafter"/>
</dbReference>
<comment type="cofactor">
    <cofactor evidence="1 5">
        <name>FAD</name>
        <dbReference type="ChEBI" id="CHEBI:57692"/>
    </cofactor>
</comment>
<dbReference type="NCBIfam" id="NF002550">
    <property type="entry name" value="PRK02106.1"/>
    <property type="match status" value="1"/>
</dbReference>
<dbReference type="PANTHER" id="PTHR11552">
    <property type="entry name" value="GLUCOSE-METHANOL-CHOLINE GMC OXIDOREDUCTASE"/>
    <property type="match status" value="1"/>
</dbReference>